<dbReference type="PANTHER" id="PTHR45138">
    <property type="entry name" value="REGULATORY COMPONENTS OF SENSORY TRANSDUCTION SYSTEM"/>
    <property type="match status" value="1"/>
</dbReference>
<evidence type="ECO:0000313" key="3">
    <source>
        <dbReference type="EMBL" id="MCV7224625.1"/>
    </source>
</evidence>
<keyword evidence="1" id="KW-0812">Transmembrane</keyword>
<dbReference type="Proteomes" id="UP001526201">
    <property type="component" value="Unassembled WGS sequence"/>
</dbReference>
<proteinExistence type="predicted"/>
<dbReference type="Pfam" id="PF00990">
    <property type="entry name" value="GGDEF"/>
    <property type="match status" value="1"/>
</dbReference>
<accession>A0ABT3C5C8</accession>
<keyword evidence="1" id="KW-0472">Membrane</keyword>
<evidence type="ECO:0000259" key="2">
    <source>
        <dbReference type="PROSITE" id="PS50887"/>
    </source>
</evidence>
<dbReference type="NCBIfam" id="TIGR00254">
    <property type="entry name" value="GGDEF"/>
    <property type="match status" value="1"/>
</dbReference>
<comment type="caution">
    <text evidence="3">The sequence shown here is derived from an EMBL/GenBank/DDBJ whole genome shotgun (WGS) entry which is preliminary data.</text>
</comment>
<dbReference type="InterPro" id="IPR043128">
    <property type="entry name" value="Rev_trsase/Diguanyl_cyclase"/>
</dbReference>
<gene>
    <name evidence="3" type="ORF">H7J73_01005</name>
</gene>
<dbReference type="CDD" id="cd01949">
    <property type="entry name" value="GGDEF"/>
    <property type="match status" value="1"/>
</dbReference>
<evidence type="ECO:0000313" key="4">
    <source>
        <dbReference type="Proteomes" id="UP001526201"/>
    </source>
</evidence>
<feature type="transmembrane region" description="Helical" evidence="1">
    <location>
        <begin position="161"/>
        <end position="186"/>
    </location>
</feature>
<feature type="transmembrane region" description="Helical" evidence="1">
    <location>
        <begin position="88"/>
        <end position="106"/>
    </location>
</feature>
<dbReference type="InterPro" id="IPR050469">
    <property type="entry name" value="Diguanylate_Cyclase"/>
</dbReference>
<keyword evidence="1" id="KW-1133">Transmembrane helix</keyword>
<feature type="transmembrane region" description="Helical" evidence="1">
    <location>
        <begin position="60"/>
        <end position="81"/>
    </location>
</feature>
<feature type="domain" description="GGDEF" evidence="2">
    <location>
        <begin position="227"/>
        <end position="359"/>
    </location>
</feature>
<name>A0ABT3C5C8_9MYCO</name>
<protein>
    <submittedName>
        <fullName evidence="3">GGDEF domain-containing protein</fullName>
    </submittedName>
</protein>
<dbReference type="InterPro" id="IPR000160">
    <property type="entry name" value="GGDEF_dom"/>
</dbReference>
<sequence>MVQWIDRWRQQSDQFDWFSAYLKDRGLETQWRIATFAFTVLLAALPVVMLWSPYGPDRPATVALSVAAAGAGAVSAGVWLIRWPSRRQSVLLSVMATGSIAVICLAQSNAYAGLEGCHIFAIIGGFIAYFHTVEHLIANLAVALTCTAVLAHQLAVTTGDIALVVASLITITAVNVGVPFGIYSLVHTLRSDLRSSDRDSLTELLNRRSFYHSVHELLNRRHTAADRYLVVIAIDLDHFKQLNDTRGHAIGDQALVGVGAALRQNCRATSVIARIGGEEFVIADVDSTPEASALAERLRHAIAALPMNITASIGTASAPLKTIDARADRQLVDALMNAADGAMYDAKRAGGNQICHHPEASPIDSA</sequence>
<dbReference type="PROSITE" id="PS50887">
    <property type="entry name" value="GGDEF"/>
    <property type="match status" value="1"/>
</dbReference>
<dbReference type="RefSeq" id="WP_264065369.1">
    <property type="nucleotide sequence ID" value="NZ_JACKTY010000007.1"/>
</dbReference>
<dbReference type="SUPFAM" id="SSF55073">
    <property type="entry name" value="Nucleotide cyclase"/>
    <property type="match status" value="1"/>
</dbReference>
<dbReference type="Gene3D" id="3.30.70.270">
    <property type="match status" value="1"/>
</dbReference>
<organism evidence="3 4">
    <name type="scientific">Mycolicibacterium komossense</name>
    <dbReference type="NCBI Taxonomy" id="1779"/>
    <lineage>
        <taxon>Bacteria</taxon>
        <taxon>Bacillati</taxon>
        <taxon>Actinomycetota</taxon>
        <taxon>Actinomycetes</taxon>
        <taxon>Mycobacteriales</taxon>
        <taxon>Mycobacteriaceae</taxon>
        <taxon>Mycolicibacterium</taxon>
    </lineage>
</organism>
<evidence type="ECO:0000256" key="1">
    <source>
        <dbReference type="SAM" id="Phobius"/>
    </source>
</evidence>
<feature type="transmembrane region" description="Helical" evidence="1">
    <location>
        <begin position="33"/>
        <end position="54"/>
    </location>
</feature>
<dbReference type="EMBL" id="JACKTY010000007">
    <property type="protein sequence ID" value="MCV7224625.1"/>
    <property type="molecule type" value="Genomic_DNA"/>
</dbReference>
<reference evidence="3 4" key="1">
    <citation type="journal article" date="2022" name="BMC Genomics">
        <title>Comparative genome analysis of mycobacteria focusing on tRNA and non-coding RNA.</title>
        <authorList>
            <person name="Behra P.R.K."/>
            <person name="Pettersson B.M.F."/>
            <person name="Ramesh M."/>
            <person name="Das S."/>
            <person name="Dasgupta S."/>
            <person name="Kirsebom L.A."/>
        </authorList>
    </citation>
    <scope>NUCLEOTIDE SEQUENCE [LARGE SCALE GENOMIC DNA]</scope>
    <source>
        <strain evidence="3 4">DSM 44078</strain>
    </source>
</reference>
<keyword evidence="4" id="KW-1185">Reference proteome</keyword>
<dbReference type="InterPro" id="IPR029787">
    <property type="entry name" value="Nucleotide_cyclase"/>
</dbReference>
<dbReference type="PANTHER" id="PTHR45138:SF9">
    <property type="entry name" value="DIGUANYLATE CYCLASE DGCM-RELATED"/>
    <property type="match status" value="1"/>
</dbReference>
<dbReference type="SMART" id="SM00267">
    <property type="entry name" value="GGDEF"/>
    <property type="match status" value="1"/>
</dbReference>